<keyword evidence="2" id="KW-0378">Hydrolase</keyword>
<dbReference type="STRING" id="985895.E5ABG1"/>
<proteinExistence type="inferred from homology"/>
<organism evidence="5">
    <name type="scientific">Leptosphaeria maculans (strain JN3 / isolate v23.1.3 / race Av1-4-5-6-7-8)</name>
    <name type="common">Blackleg fungus</name>
    <name type="synonym">Phoma lingam</name>
    <dbReference type="NCBI Taxonomy" id="985895"/>
    <lineage>
        <taxon>Eukaryota</taxon>
        <taxon>Fungi</taxon>
        <taxon>Dikarya</taxon>
        <taxon>Ascomycota</taxon>
        <taxon>Pezizomycotina</taxon>
        <taxon>Dothideomycetes</taxon>
        <taxon>Pleosporomycetidae</taxon>
        <taxon>Pleosporales</taxon>
        <taxon>Pleosporineae</taxon>
        <taxon>Leptosphaeriaceae</taxon>
        <taxon>Plenodomus</taxon>
        <taxon>Plenodomus lingam/Leptosphaeria maculans species complex</taxon>
    </lineage>
</organism>
<dbReference type="InParanoid" id="E5ABG1"/>
<evidence type="ECO:0000256" key="2">
    <source>
        <dbReference type="ARBA" id="ARBA00022801"/>
    </source>
</evidence>
<feature type="domain" description="Beta-lactamase-related" evidence="3">
    <location>
        <begin position="5"/>
        <end position="353"/>
    </location>
</feature>
<name>E5ABG1_LEPMJ</name>
<evidence type="ECO:0000259" key="3">
    <source>
        <dbReference type="Pfam" id="PF00144"/>
    </source>
</evidence>
<dbReference type="InterPro" id="IPR050789">
    <property type="entry name" value="Diverse_Enzym_Activities"/>
</dbReference>
<dbReference type="PANTHER" id="PTHR43283:SF17">
    <property type="entry name" value="(LOVD), PUTATIVE (AFU_ORTHOLOGUE AFUA_5G00920)-RELATED"/>
    <property type="match status" value="1"/>
</dbReference>
<dbReference type="EMBL" id="FP929138">
    <property type="protein sequence ID" value="CBY01002.1"/>
    <property type="molecule type" value="Genomic_DNA"/>
</dbReference>
<evidence type="ECO:0000256" key="1">
    <source>
        <dbReference type="ARBA" id="ARBA00009009"/>
    </source>
</evidence>
<comment type="similarity">
    <text evidence="1">Belongs to the class-A beta-lactamase family.</text>
</comment>
<gene>
    <name evidence="4" type="ORF">LEMA_P021320.1</name>
</gene>
<dbReference type="Pfam" id="PF00144">
    <property type="entry name" value="Beta-lactamase"/>
    <property type="match status" value="1"/>
</dbReference>
<dbReference type="OrthoDB" id="428260at2759"/>
<evidence type="ECO:0000313" key="5">
    <source>
        <dbReference type="Proteomes" id="UP000002668"/>
    </source>
</evidence>
<accession>E5ABG1</accession>
<dbReference type="GO" id="GO:0016787">
    <property type="term" value="F:hydrolase activity"/>
    <property type="evidence" value="ECO:0007669"/>
    <property type="project" value="UniProtKB-KW"/>
</dbReference>
<keyword evidence="5" id="KW-1185">Reference proteome</keyword>
<dbReference type="Proteomes" id="UP000002668">
    <property type="component" value="Genome"/>
</dbReference>
<reference evidence="5" key="1">
    <citation type="journal article" date="2011" name="Nat. Commun.">
        <title>Effector diversification within compartments of the Leptosphaeria maculans genome affected by Repeat-Induced Point mutations.</title>
        <authorList>
            <person name="Rouxel T."/>
            <person name="Grandaubert J."/>
            <person name="Hane J.K."/>
            <person name="Hoede C."/>
            <person name="van de Wouw A.P."/>
            <person name="Couloux A."/>
            <person name="Dominguez V."/>
            <person name="Anthouard V."/>
            <person name="Bally P."/>
            <person name="Bourras S."/>
            <person name="Cozijnsen A.J."/>
            <person name="Ciuffetti L.M."/>
            <person name="Degrave A."/>
            <person name="Dilmaghani A."/>
            <person name="Duret L."/>
            <person name="Fudal I."/>
            <person name="Goodwin S.B."/>
            <person name="Gout L."/>
            <person name="Glaser N."/>
            <person name="Linglin J."/>
            <person name="Kema G.H.J."/>
            <person name="Lapalu N."/>
            <person name="Lawrence C.B."/>
            <person name="May K."/>
            <person name="Meyer M."/>
            <person name="Ollivier B."/>
            <person name="Poulain J."/>
            <person name="Schoch C.L."/>
            <person name="Simon A."/>
            <person name="Spatafora J.W."/>
            <person name="Stachowiak A."/>
            <person name="Turgeon B.G."/>
            <person name="Tyler B.M."/>
            <person name="Vincent D."/>
            <person name="Weissenbach J."/>
            <person name="Amselem J."/>
            <person name="Quesneville H."/>
            <person name="Oliver R.P."/>
            <person name="Wincker P."/>
            <person name="Balesdent M.-H."/>
            <person name="Howlett B.J."/>
        </authorList>
    </citation>
    <scope>NUCLEOTIDE SEQUENCE [LARGE SCALE GENOMIC DNA]</scope>
    <source>
        <strain evidence="5">JN3 / isolate v23.1.3 / race Av1-4-5-6-7-8</strain>
    </source>
</reference>
<dbReference type="RefSeq" id="XP_003844481.1">
    <property type="nucleotide sequence ID" value="XM_003844433.1"/>
</dbReference>
<dbReference type="GeneID" id="13293130"/>
<evidence type="ECO:0000313" key="4">
    <source>
        <dbReference type="EMBL" id="CBY01002.1"/>
    </source>
</evidence>
<dbReference type="SUPFAM" id="SSF56601">
    <property type="entry name" value="beta-lactamase/transpeptidase-like"/>
    <property type="match status" value="1"/>
</dbReference>
<dbReference type="HOGENOM" id="CLU_020027_11_1_1"/>
<dbReference type="Gene3D" id="3.40.710.10">
    <property type="entry name" value="DD-peptidase/beta-lactamase superfamily"/>
    <property type="match status" value="1"/>
</dbReference>
<dbReference type="PANTHER" id="PTHR43283">
    <property type="entry name" value="BETA-LACTAMASE-RELATED"/>
    <property type="match status" value="1"/>
</dbReference>
<protein>
    <submittedName>
        <fullName evidence="4">Similar to beta-lactamase</fullName>
    </submittedName>
</protein>
<dbReference type="OMA" id="CERMHER"/>
<dbReference type="InterPro" id="IPR012338">
    <property type="entry name" value="Beta-lactam/transpept-like"/>
</dbReference>
<dbReference type="VEuPathDB" id="FungiDB:LEMA_P021320.1"/>
<dbReference type="AlphaFoldDB" id="E5ABG1"/>
<sequence>MADLEAAINDAIAAHDIPGCALTVTNRDGSFTYTKAFGSASMKEGSERPMQLNTIMWTASCTKLMTSLCCMQLVDQGLVSLDEAVHKHIPELESYKVLSGFDDNGAPIETKQAKPITLRLLLTHSSGLTYDALHPNAMAWLQYHKQPLRTSGKLLERFELPLMFQPGESWTYGSSTDFAGLIVERVTGQTLEAYMRKNIWEPLGIKDMTFHPSSRPDMKERMADMAIRDPATGKVQNYDGPMPWHDGEGKELQDCFGGNGVFTSAEEYVKVLKAMLTNEENEKLLKKETMDIFFTPQLGERSKNTLNASLQNDMMNTMMGNTDKSITKDWGLGGLLIDSDSPTGSKAGTMIWGGAPNLRWWCDRKSGLCGFYAGLVWPPGDAKIGVLNEKFEETMYKMLAEHGKNGEARL</sequence>
<dbReference type="InterPro" id="IPR001466">
    <property type="entry name" value="Beta-lactam-related"/>
</dbReference>
<dbReference type="eggNOG" id="ENOG502S4UR">
    <property type="taxonomic scope" value="Eukaryota"/>
</dbReference>